<dbReference type="SUPFAM" id="SSF56349">
    <property type="entry name" value="DNA breaking-rejoining enzymes"/>
    <property type="match status" value="1"/>
</dbReference>
<comment type="similarity">
    <text evidence="1">Belongs to the 'phage' integrase family.</text>
</comment>
<organism evidence="6 7">
    <name type="scientific">Paraburkholderia lacunae</name>
    <dbReference type="NCBI Taxonomy" id="2211104"/>
    <lineage>
        <taxon>Bacteria</taxon>
        <taxon>Pseudomonadati</taxon>
        <taxon>Pseudomonadota</taxon>
        <taxon>Betaproteobacteria</taxon>
        <taxon>Burkholderiales</taxon>
        <taxon>Burkholderiaceae</taxon>
        <taxon>Paraburkholderia</taxon>
    </lineage>
</organism>
<dbReference type="PROSITE" id="PS51898">
    <property type="entry name" value="TYR_RECOMBINASE"/>
    <property type="match status" value="1"/>
</dbReference>
<dbReference type="InterPro" id="IPR025166">
    <property type="entry name" value="Integrase_DNA_bind_dom"/>
</dbReference>
<dbReference type="Pfam" id="PF00589">
    <property type="entry name" value="Phage_integrase"/>
    <property type="match status" value="1"/>
</dbReference>
<name>A0A370MVH6_9BURK</name>
<keyword evidence="6" id="KW-0378">Hydrolase</keyword>
<evidence type="ECO:0000256" key="2">
    <source>
        <dbReference type="ARBA" id="ARBA00022908"/>
    </source>
</evidence>
<dbReference type="GO" id="GO:0015074">
    <property type="term" value="P:DNA integration"/>
    <property type="evidence" value="ECO:0007669"/>
    <property type="project" value="UniProtKB-KW"/>
</dbReference>
<accession>A0A370MVH6</accession>
<evidence type="ECO:0000256" key="1">
    <source>
        <dbReference type="ARBA" id="ARBA00008857"/>
    </source>
</evidence>
<sequence length="425" mass="48071">MRFDAKAAKQLKPDTHMGFEAFPGLRLEATASRRSWTYRFKSPVDGRMRQQKLGEWPAMSYAAAIVEWQDIRARRDAGEDPVLTRRASNRPVMASTPESYTVRKLCEDFLTDHIERYRDSLGAAQSRRRIMTKIAPIAGLPAASITRKQAFDLLDGERQAPRNAAILRSELGAAWDYALDAGRVPEDTPNWWRQVMRGKLRSVGRKRGGKVENVKRVLSEDELAILVPWLSMLSETISDVLTMYLWTGLRGGEIVVMEGKEMSKESDGLWWTIPKAKTKNKNRASATDHRVPLAGRAEMIVQRRLGLYGKGYLFPTADSRHIPQKSVQAVVWAHQPYSLKPGQTLRPQLPVSHWAPHDLRRTSRTMLAALGCPHEVAEAVLGHVLPGVAGVYNRHRYDKEKREWLTRLATHLERITGNAGGEDKE</sequence>
<keyword evidence="4" id="KW-0233">DNA recombination</keyword>
<evidence type="ECO:0000256" key="3">
    <source>
        <dbReference type="ARBA" id="ARBA00023125"/>
    </source>
</evidence>
<evidence type="ECO:0000256" key="4">
    <source>
        <dbReference type="ARBA" id="ARBA00023172"/>
    </source>
</evidence>
<evidence type="ECO:0000259" key="5">
    <source>
        <dbReference type="PROSITE" id="PS51898"/>
    </source>
</evidence>
<proteinExistence type="inferred from homology"/>
<dbReference type="GO" id="GO:0006310">
    <property type="term" value="P:DNA recombination"/>
    <property type="evidence" value="ECO:0007669"/>
    <property type="project" value="UniProtKB-KW"/>
</dbReference>
<dbReference type="GO" id="GO:0003677">
    <property type="term" value="F:DNA binding"/>
    <property type="evidence" value="ECO:0007669"/>
    <property type="project" value="UniProtKB-KW"/>
</dbReference>
<dbReference type="InterPro" id="IPR010998">
    <property type="entry name" value="Integrase_recombinase_N"/>
</dbReference>
<evidence type="ECO:0000313" key="7">
    <source>
        <dbReference type="Proteomes" id="UP000254875"/>
    </source>
</evidence>
<gene>
    <name evidence="6" type="ORF">DLM46_37910</name>
</gene>
<dbReference type="InterPro" id="IPR050808">
    <property type="entry name" value="Phage_Integrase"/>
</dbReference>
<dbReference type="Proteomes" id="UP000254875">
    <property type="component" value="Unassembled WGS sequence"/>
</dbReference>
<dbReference type="OrthoDB" id="9775880at2"/>
<dbReference type="InterPro" id="IPR013762">
    <property type="entry name" value="Integrase-like_cat_sf"/>
</dbReference>
<dbReference type="GO" id="GO:0016787">
    <property type="term" value="F:hydrolase activity"/>
    <property type="evidence" value="ECO:0007669"/>
    <property type="project" value="UniProtKB-KW"/>
</dbReference>
<dbReference type="Gene3D" id="1.10.150.130">
    <property type="match status" value="1"/>
</dbReference>
<comment type="caution">
    <text evidence="6">The sequence shown here is derived from an EMBL/GenBank/DDBJ whole genome shotgun (WGS) entry which is preliminary data.</text>
</comment>
<dbReference type="PANTHER" id="PTHR30629">
    <property type="entry name" value="PROPHAGE INTEGRASE"/>
    <property type="match status" value="1"/>
</dbReference>
<evidence type="ECO:0000313" key="6">
    <source>
        <dbReference type="EMBL" id="RDJ97373.1"/>
    </source>
</evidence>
<dbReference type="Gene3D" id="1.10.443.10">
    <property type="entry name" value="Intergrase catalytic core"/>
    <property type="match status" value="1"/>
</dbReference>
<keyword evidence="2" id="KW-0229">DNA integration</keyword>
<dbReference type="EMBL" id="QHKS01000058">
    <property type="protein sequence ID" value="RDJ97373.1"/>
    <property type="molecule type" value="Genomic_DNA"/>
</dbReference>
<dbReference type="PANTHER" id="PTHR30629:SF2">
    <property type="entry name" value="PROPHAGE INTEGRASE INTS-RELATED"/>
    <property type="match status" value="1"/>
</dbReference>
<dbReference type="Gene3D" id="3.30.160.390">
    <property type="entry name" value="Integrase, DNA-binding domain"/>
    <property type="match status" value="1"/>
</dbReference>
<dbReference type="InterPro" id="IPR002104">
    <property type="entry name" value="Integrase_catalytic"/>
</dbReference>
<reference evidence="7" key="1">
    <citation type="submission" date="2018-05" db="EMBL/GenBank/DDBJ databases">
        <authorList>
            <person name="Feng T."/>
        </authorList>
    </citation>
    <scope>NUCLEOTIDE SEQUENCE [LARGE SCALE GENOMIC DNA]</scope>
    <source>
        <strain evidence="7">S27</strain>
    </source>
</reference>
<dbReference type="AlphaFoldDB" id="A0A370MVH6"/>
<dbReference type="InterPro" id="IPR038488">
    <property type="entry name" value="Integrase_DNA-bd_sf"/>
</dbReference>
<feature type="domain" description="Tyr recombinase" evidence="5">
    <location>
        <begin position="213"/>
        <end position="406"/>
    </location>
</feature>
<keyword evidence="3" id="KW-0238">DNA-binding</keyword>
<dbReference type="RefSeq" id="WP_115109943.1">
    <property type="nucleotide sequence ID" value="NZ_QHKS01000058.1"/>
</dbReference>
<dbReference type="Pfam" id="PF13356">
    <property type="entry name" value="Arm-DNA-bind_3"/>
    <property type="match status" value="1"/>
</dbReference>
<dbReference type="InterPro" id="IPR011010">
    <property type="entry name" value="DNA_brk_join_enz"/>
</dbReference>
<protein>
    <submittedName>
        <fullName evidence="6">Alpha/beta hydrolase</fullName>
    </submittedName>
</protein>
<keyword evidence="7" id="KW-1185">Reference proteome</keyword>